<organism evidence="1 2">
    <name type="scientific">Methylocystis iwaonis</name>
    <dbReference type="NCBI Taxonomy" id="2885079"/>
    <lineage>
        <taxon>Bacteria</taxon>
        <taxon>Pseudomonadati</taxon>
        <taxon>Pseudomonadota</taxon>
        <taxon>Alphaproteobacteria</taxon>
        <taxon>Hyphomicrobiales</taxon>
        <taxon>Methylocystaceae</taxon>
        <taxon>Methylocystis</taxon>
    </lineage>
</organism>
<dbReference type="InterPro" id="IPR029044">
    <property type="entry name" value="Nucleotide-diphossugar_trans"/>
</dbReference>
<evidence type="ECO:0000313" key="2">
    <source>
        <dbReference type="Proteomes" id="UP001317629"/>
    </source>
</evidence>
<sequence length="200" mass="21964">MGVRAHLIIFTRWPQFGAGKRRLAADIGPVGALRVQRVLLANTLRRLGTDTRWRTWLAVTPDRSGPWPMRLPLLPQGDGDLGRRMMRVAKAPPPGPVVIIGSDIPGVTREEIARAFRLLGDRDAVFGPAADGGFWAVGFRRRPRLVDPFSAVRWSTPHALSDSLAKLTKASVGIIGVHEDIDDAASLARQSDYGNFFAKR</sequence>
<proteinExistence type="predicted"/>
<dbReference type="Pfam" id="PF09837">
    <property type="entry name" value="DUF2064"/>
    <property type="match status" value="1"/>
</dbReference>
<evidence type="ECO:0000313" key="1">
    <source>
        <dbReference type="EMBL" id="BDV32530.1"/>
    </source>
</evidence>
<name>A0ABM8E3E5_9HYPH</name>
<dbReference type="PANTHER" id="PTHR36529">
    <property type="entry name" value="SLL1095 PROTEIN"/>
    <property type="match status" value="1"/>
</dbReference>
<reference evidence="1 2" key="1">
    <citation type="journal article" date="2023" name="Int. J. Syst. Evol. Microbiol.">
        <title>Methylocystis iwaonis sp. nov., a type II methane-oxidizing bacterium from surface soil of a rice paddy field in Japan, and emended description of the genus Methylocystis (ex Whittenbury et al. 1970) Bowman et al. 1993.</title>
        <authorList>
            <person name="Kaise H."/>
            <person name="Sawadogo J.B."/>
            <person name="Alam M.S."/>
            <person name="Ueno C."/>
            <person name="Dianou D."/>
            <person name="Shinjo R."/>
            <person name="Asakawa S."/>
        </authorList>
    </citation>
    <scope>NUCLEOTIDE SEQUENCE [LARGE SCALE GENOMIC DNA]</scope>
    <source>
        <strain evidence="1 2">SS37A-Re</strain>
    </source>
</reference>
<protein>
    <recommendedName>
        <fullName evidence="3">Glycosyltransferase</fullName>
    </recommendedName>
</protein>
<keyword evidence="2" id="KW-1185">Reference proteome</keyword>
<gene>
    <name evidence="1" type="ORF">SS37A_00590</name>
</gene>
<dbReference type="EMBL" id="AP027142">
    <property type="protein sequence ID" value="BDV32530.1"/>
    <property type="molecule type" value="Genomic_DNA"/>
</dbReference>
<dbReference type="Gene3D" id="3.90.550.10">
    <property type="entry name" value="Spore Coat Polysaccharide Biosynthesis Protein SpsA, Chain A"/>
    <property type="match status" value="1"/>
</dbReference>
<dbReference type="RefSeq" id="WP_281929630.1">
    <property type="nucleotide sequence ID" value="NZ_AP027142.1"/>
</dbReference>
<dbReference type="PANTHER" id="PTHR36529:SF1">
    <property type="entry name" value="GLYCOSYLTRANSFERASE"/>
    <property type="match status" value="1"/>
</dbReference>
<evidence type="ECO:0008006" key="3">
    <source>
        <dbReference type="Google" id="ProtNLM"/>
    </source>
</evidence>
<accession>A0ABM8E3E5</accession>
<dbReference type="SUPFAM" id="SSF53448">
    <property type="entry name" value="Nucleotide-diphospho-sugar transferases"/>
    <property type="match status" value="1"/>
</dbReference>
<dbReference type="InterPro" id="IPR018641">
    <property type="entry name" value="Trfase_1_rSAM/seldom-assoc"/>
</dbReference>
<dbReference type="Proteomes" id="UP001317629">
    <property type="component" value="Chromosome"/>
</dbReference>